<dbReference type="InterPro" id="IPR000792">
    <property type="entry name" value="Tscrpt_reg_LuxR_C"/>
</dbReference>
<proteinExistence type="predicted"/>
<evidence type="ECO:0000313" key="9">
    <source>
        <dbReference type="EMBL" id="KFA90699.1"/>
    </source>
</evidence>
<protein>
    <submittedName>
        <fullName evidence="9">LuxR family transcriptional regulator</fullName>
    </submittedName>
</protein>
<evidence type="ECO:0000256" key="2">
    <source>
        <dbReference type="ARBA" id="ARBA00023012"/>
    </source>
</evidence>
<evidence type="ECO:0000259" key="8">
    <source>
        <dbReference type="PROSITE" id="PS50110"/>
    </source>
</evidence>
<feature type="domain" description="HTH luxR-type" evidence="7">
    <location>
        <begin position="139"/>
        <end position="204"/>
    </location>
</feature>
<evidence type="ECO:0000256" key="1">
    <source>
        <dbReference type="ARBA" id="ARBA00022553"/>
    </source>
</evidence>
<evidence type="ECO:0000256" key="6">
    <source>
        <dbReference type="PROSITE-ProRule" id="PRU00169"/>
    </source>
</evidence>
<comment type="caution">
    <text evidence="9">The sequence shown here is derived from an EMBL/GenBank/DDBJ whole genome shotgun (WGS) entry which is preliminary data.</text>
</comment>
<evidence type="ECO:0000256" key="5">
    <source>
        <dbReference type="ARBA" id="ARBA00023163"/>
    </source>
</evidence>
<dbReference type="EMBL" id="JPMI01000178">
    <property type="protein sequence ID" value="KFA90699.1"/>
    <property type="molecule type" value="Genomic_DNA"/>
</dbReference>
<dbReference type="FunFam" id="3.40.50.2300:FF:000018">
    <property type="entry name" value="DNA-binding transcriptional regulator NtrC"/>
    <property type="match status" value="1"/>
</dbReference>
<dbReference type="Pfam" id="PF00072">
    <property type="entry name" value="Response_reg"/>
    <property type="match status" value="1"/>
</dbReference>
<dbReference type="Gene3D" id="3.40.50.2300">
    <property type="match status" value="1"/>
</dbReference>
<dbReference type="InterPro" id="IPR036388">
    <property type="entry name" value="WH-like_DNA-bd_sf"/>
</dbReference>
<dbReference type="InterPro" id="IPR011006">
    <property type="entry name" value="CheY-like_superfamily"/>
</dbReference>
<keyword evidence="2" id="KW-0902">Two-component regulatory system</keyword>
<dbReference type="Gene3D" id="1.10.10.10">
    <property type="entry name" value="Winged helix-like DNA-binding domain superfamily/Winged helix DNA-binding domain"/>
    <property type="match status" value="1"/>
</dbReference>
<keyword evidence="5" id="KW-0804">Transcription</keyword>
<dbReference type="GO" id="GO:0003677">
    <property type="term" value="F:DNA binding"/>
    <property type="evidence" value="ECO:0007669"/>
    <property type="project" value="UniProtKB-KW"/>
</dbReference>
<reference evidence="9 10" key="1">
    <citation type="submission" date="2014-07" db="EMBL/GenBank/DDBJ databases">
        <title>Draft Genome Sequence of Gephyronic Acid Producer, Cystobacter violaceus Strain Cb vi76.</title>
        <authorList>
            <person name="Stevens D.C."/>
            <person name="Young J."/>
            <person name="Carmichael R."/>
            <person name="Tan J."/>
            <person name="Taylor R.E."/>
        </authorList>
    </citation>
    <scope>NUCLEOTIDE SEQUENCE [LARGE SCALE GENOMIC DNA]</scope>
    <source>
        <strain evidence="9 10">Cb vi76</strain>
    </source>
</reference>
<keyword evidence="1 6" id="KW-0597">Phosphoprotein</keyword>
<keyword evidence="4" id="KW-0238">DNA-binding</keyword>
<dbReference type="InterPro" id="IPR001789">
    <property type="entry name" value="Sig_transdc_resp-reg_receiver"/>
</dbReference>
<evidence type="ECO:0000256" key="3">
    <source>
        <dbReference type="ARBA" id="ARBA00023015"/>
    </source>
</evidence>
<accession>A0A084SQG4</accession>
<dbReference type="GO" id="GO:0000160">
    <property type="term" value="P:phosphorelay signal transduction system"/>
    <property type="evidence" value="ECO:0007669"/>
    <property type="project" value="UniProtKB-KW"/>
</dbReference>
<dbReference type="Proteomes" id="UP000028547">
    <property type="component" value="Unassembled WGS sequence"/>
</dbReference>
<feature type="domain" description="Response regulatory" evidence="8">
    <location>
        <begin position="9"/>
        <end position="123"/>
    </location>
</feature>
<dbReference type="GO" id="GO:0006355">
    <property type="term" value="P:regulation of DNA-templated transcription"/>
    <property type="evidence" value="ECO:0007669"/>
    <property type="project" value="InterPro"/>
</dbReference>
<dbReference type="PRINTS" id="PR00038">
    <property type="entry name" value="HTHLUXR"/>
</dbReference>
<dbReference type="SMART" id="SM00448">
    <property type="entry name" value="REC"/>
    <property type="match status" value="1"/>
</dbReference>
<feature type="modified residue" description="4-aspartylphosphate" evidence="6">
    <location>
        <position position="58"/>
    </location>
</feature>
<organism evidence="9 10">
    <name type="scientific">Archangium violaceum Cb vi76</name>
    <dbReference type="NCBI Taxonomy" id="1406225"/>
    <lineage>
        <taxon>Bacteria</taxon>
        <taxon>Pseudomonadati</taxon>
        <taxon>Myxococcota</taxon>
        <taxon>Myxococcia</taxon>
        <taxon>Myxococcales</taxon>
        <taxon>Cystobacterineae</taxon>
        <taxon>Archangiaceae</taxon>
        <taxon>Archangium</taxon>
    </lineage>
</organism>
<evidence type="ECO:0000256" key="4">
    <source>
        <dbReference type="ARBA" id="ARBA00023125"/>
    </source>
</evidence>
<sequence>MPPPSTRGSVFVMDDDPSVLRGLTRMFQVEGYEVEGFSHPRQMLERGPGPRPGCVVMDLRMPELNGLELQAELGRAGWKQPLVFISGHGDIPAAVKAMKAGAVDFLAKPFSTEELLAAVERALERDRAASRAEQEHEALRSRFSTLSPREWQVCRLVARGMLNKQIAAELGTAEQTVRLQRSRVMEKLAVDSVAELVRLLERLDAQP</sequence>
<dbReference type="AlphaFoldDB" id="A0A084SQG4"/>
<name>A0A084SQG4_9BACT</name>
<dbReference type="PROSITE" id="PS50110">
    <property type="entry name" value="RESPONSE_REGULATORY"/>
    <property type="match status" value="1"/>
</dbReference>
<dbReference type="RefSeq" id="WP_043401377.1">
    <property type="nucleotide sequence ID" value="NZ_JPMI01000178.1"/>
</dbReference>
<evidence type="ECO:0000313" key="10">
    <source>
        <dbReference type="Proteomes" id="UP000028547"/>
    </source>
</evidence>
<evidence type="ECO:0000259" key="7">
    <source>
        <dbReference type="PROSITE" id="PS50043"/>
    </source>
</evidence>
<dbReference type="CDD" id="cd06170">
    <property type="entry name" value="LuxR_C_like"/>
    <property type="match status" value="1"/>
</dbReference>
<dbReference type="Pfam" id="PF00196">
    <property type="entry name" value="GerE"/>
    <property type="match status" value="1"/>
</dbReference>
<dbReference type="SUPFAM" id="SSF52172">
    <property type="entry name" value="CheY-like"/>
    <property type="match status" value="1"/>
</dbReference>
<dbReference type="SMART" id="SM00421">
    <property type="entry name" value="HTH_LUXR"/>
    <property type="match status" value="1"/>
</dbReference>
<dbReference type="PANTHER" id="PTHR44688">
    <property type="entry name" value="DNA-BINDING TRANSCRIPTIONAL ACTIVATOR DEVR_DOSR"/>
    <property type="match status" value="1"/>
</dbReference>
<gene>
    <name evidence="9" type="ORF">Q664_26640</name>
</gene>
<dbReference type="PANTHER" id="PTHR44688:SF16">
    <property type="entry name" value="DNA-BINDING TRANSCRIPTIONAL ACTIVATOR DEVR_DOSR"/>
    <property type="match status" value="1"/>
</dbReference>
<dbReference type="PROSITE" id="PS50043">
    <property type="entry name" value="HTH_LUXR_2"/>
    <property type="match status" value="1"/>
</dbReference>
<keyword evidence="3" id="KW-0805">Transcription regulation</keyword>